<accession>A0A2W1N861</accession>
<dbReference type="AlphaFoldDB" id="A0A2W1N861"/>
<organism evidence="1 2">
    <name type="scientific">Paenibacillus xerothermodurans</name>
    <dbReference type="NCBI Taxonomy" id="1977292"/>
    <lineage>
        <taxon>Bacteria</taxon>
        <taxon>Bacillati</taxon>
        <taxon>Bacillota</taxon>
        <taxon>Bacilli</taxon>
        <taxon>Bacillales</taxon>
        <taxon>Paenibacillaceae</taxon>
        <taxon>Paenibacillus</taxon>
    </lineage>
</organism>
<keyword evidence="2" id="KW-1185">Reference proteome</keyword>
<comment type="caution">
    <text evidence="1">The sequence shown here is derived from an EMBL/GenBank/DDBJ whole genome shotgun (WGS) entry which is preliminary data.</text>
</comment>
<proteinExistence type="predicted"/>
<protein>
    <submittedName>
        <fullName evidence="1">Uncharacterized protein</fullName>
    </submittedName>
</protein>
<gene>
    <name evidence="1" type="ORF">CBW46_016865</name>
</gene>
<name>A0A2W1N861_PAEXE</name>
<evidence type="ECO:0000313" key="2">
    <source>
        <dbReference type="Proteomes" id="UP000214746"/>
    </source>
</evidence>
<reference evidence="1" key="1">
    <citation type="submission" date="2018-06" db="EMBL/GenBank/DDBJ databases">
        <title>Paenibacillus xerothermodurans sp. nov. an extremely dry heat resistant spore forming bacterium isolated from the soil of Cape Canaveral, Florida.</title>
        <authorList>
            <person name="Seuylemezian A."/>
            <person name="Kaur N."/>
            <person name="Patil P."/>
            <person name="Patil P."/>
            <person name="Mayilraj S."/>
            <person name="Vaishampayan P."/>
        </authorList>
    </citation>
    <scope>NUCLEOTIDE SEQUENCE [LARGE SCALE GENOMIC DNA]</scope>
    <source>
        <strain evidence="1">ATCC 27380</strain>
    </source>
</reference>
<sequence>MIRHARGTLGQREQLLYVSGIKVGHAHLTLFPSATILSIPSTVYVVIVRFKITTGSFIMAQWWMLKRHLVRFDAIHAN</sequence>
<evidence type="ECO:0000313" key="1">
    <source>
        <dbReference type="EMBL" id="PZE19810.1"/>
    </source>
</evidence>
<dbReference type="Proteomes" id="UP000214746">
    <property type="component" value="Unassembled WGS sequence"/>
</dbReference>
<dbReference type="EMBL" id="NHRJ02000013">
    <property type="protein sequence ID" value="PZE19810.1"/>
    <property type="molecule type" value="Genomic_DNA"/>
</dbReference>